<comment type="caution">
    <text evidence="2">The sequence shown here is derived from an EMBL/GenBank/DDBJ whole genome shotgun (WGS) entry which is preliminary data.</text>
</comment>
<organism evidence="2 3">
    <name type="scientific">Pseudomonas citronellolis</name>
    <dbReference type="NCBI Taxonomy" id="53408"/>
    <lineage>
        <taxon>Bacteria</taxon>
        <taxon>Pseudomonadati</taxon>
        <taxon>Pseudomonadota</taxon>
        <taxon>Gammaproteobacteria</taxon>
        <taxon>Pseudomonadales</taxon>
        <taxon>Pseudomonadaceae</taxon>
        <taxon>Pseudomonas</taxon>
    </lineage>
</organism>
<dbReference type="SUPFAM" id="SSF89796">
    <property type="entry name" value="CoA-transferase family III (CaiB/BaiF)"/>
    <property type="match status" value="1"/>
</dbReference>
<name>A0AAW6PA94_9PSED</name>
<dbReference type="InterPro" id="IPR023606">
    <property type="entry name" value="CoA-Trfase_III_dom_1_sf"/>
</dbReference>
<dbReference type="GO" id="GO:0008410">
    <property type="term" value="F:CoA-transferase activity"/>
    <property type="evidence" value="ECO:0007669"/>
    <property type="project" value="TreeGrafter"/>
</dbReference>
<dbReference type="Proteomes" id="UP001220662">
    <property type="component" value="Unassembled WGS sequence"/>
</dbReference>
<reference evidence="2" key="1">
    <citation type="submission" date="2023-03" db="EMBL/GenBank/DDBJ databases">
        <title>Draft assemblies of triclosan tolerant bacteria isolated from returned activated sludge.</title>
        <authorList>
            <person name="Van Hamelsveld S."/>
        </authorList>
    </citation>
    <scope>NUCLEOTIDE SEQUENCE</scope>
    <source>
        <strain evidence="2">GW210015_S63</strain>
    </source>
</reference>
<keyword evidence="1 2" id="KW-0808">Transferase</keyword>
<sequence length="422" mass="46041">MNEQRKGALDGLRVLDLSRVLAGPWATQMLGDLGAEVIKVERPSRRDDTRTWGPPFLDRGEQPWDAAYYLCANRNKRAIAVDFGDPRGAELLRRLAVDADVLVENYKPGTLARYGLDYARLRELNPRLIYCSITGFGQTGPYAEHGGYDFLVQGMSGLMSVTGRKDDEPGAGPMKVGVPISDLFCGLYAAVSILAALNHRNRQGEGQHIDCALLDSQIALLANQAMNYLVGGQKPQRLGNAHPNVVPYRDFATADDYVLVACGSDAQFQALCRLLQRDDLARDPRLLTNAGRNQARKELEVQLARSIAQWSAADLLAAMKREGVPGGPINDIGQALADPHVIERSMLQTMQRDDGTAVRLLAFPAKFSLTPASYRHAPPRFAQDTAGLLKSLLQLDEGELEQLAEQGVVALDPAPRPAAPIP</sequence>
<gene>
    <name evidence="2" type="ORF">P3W55_20645</name>
</gene>
<dbReference type="EMBL" id="JARJLR010000337">
    <property type="protein sequence ID" value="MDF3844126.1"/>
    <property type="molecule type" value="Genomic_DNA"/>
</dbReference>
<dbReference type="InterPro" id="IPR003673">
    <property type="entry name" value="CoA-Trfase_fam_III"/>
</dbReference>
<dbReference type="Gene3D" id="3.40.50.10540">
    <property type="entry name" value="Crotonobetainyl-coa:carnitine coa-transferase, domain 1"/>
    <property type="match status" value="1"/>
</dbReference>
<dbReference type="Gene3D" id="3.30.1540.10">
    <property type="entry name" value="formyl-coa transferase, domain 3"/>
    <property type="match status" value="1"/>
</dbReference>
<dbReference type="PANTHER" id="PTHR48207:SF3">
    <property type="entry name" value="SUCCINATE--HYDROXYMETHYLGLUTARATE COA-TRANSFERASE"/>
    <property type="match status" value="1"/>
</dbReference>
<dbReference type="InterPro" id="IPR044855">
    <property type="entry name" value="CoA-Trfase_III_dom3_sf"/>
</dbReference>
<dbReference type="Pfam" id="PF02515">
    <property type="entry name" value="CoA_transf_3"/>
    <property type="match status" value="1"/>
</dbReference>
<accession>A0AAW6PA94</accession>
<dbReference type="InterPro" id="IPR050483">
    <property type="entry name" value="CoA-transferase_III_domain"/>
</dbReference>
<protein>
    <submittedName>
        <fullName evidence="2">CoA transferase</fullName>
    </submittedName>
</protein>
<dbReference type="RefSeq" id="WP_276215402.1">
    <property type="nucleotide sequence ID" value="NZ_JARJLR010000337.1"/>
</dbReference>
<evidence type="ECO:0000256" key="1">
    <source>
        <dbReference type="ARBA" id="ARBA00022679"/>
    </source>
</evidence>
<dbReference type="AlphaFoldDB" id="A0AAW6PA94"/>
<proteinExistence type="predicted"/>
<dbReference type="PANTHER" id="PTHR48207">
    <property type="entry name" value="SUCCINATE--HYDROXYMETHYLGLUTARATE COA-TRANSFERASE"/>
    <property type="match status" value="1"/>
</dbReference>
<evidence type="ECO:0000313" key="3">
    <source>
        <dbReference type="Proteomes" id="UP001220662"/>
    </source>
</evidence>
<evidence type="ECO:0000313" key="2">
    <source>
        <dbReference type="EMBL" id="MDF3844126.1"/>
    </source>
</evidence>